<dbReference type="Pfam" id="PF13699">
    <property type="entry name" value="eCIS_core"/>
    <property type="match status" value="1"/>
</dbReference>
<name>A0ABT7B672_9CYAN</name>
<evidence type="ECO:0000313" key="4">
    <source>
        <dbReference type="Proteomes" id="UP001235849"/>
    </source>
</evidence>
<reference evidence="3 4" key="1">
    <citation type="submission" date="2023-01" db="EMBL/GenBank/DDBJ databases">
        <title>Novel diversity within Roseofilum (Cyanobacteria; Desertifilaceae) from marine benthic mats with descriptions of four novel species.</title>
        <authorList>
            <person name="Wang Y."/>
            <person name="Berthold D.E."/>
            <person name="Hu J."/>
            <person name="Lefler F.W."/>
            <person name="Laughinghouse H.D. IV."/>
        </authorList>
    </citation>
    <scope>NUCLEOTIDE SEQUENCE [LARGE SCALE GENOMIC DNA]</scope>
    <source>
        <strain evidence="3 4">BLCC-M114</strain>
    </source>
</reference>
<dbReference type="EMBL" id="JAQOSO010000042">
    <property type="protein sequence ID" value="MDJ1174124.1"/>
    <property type="molecule type" value="Genomic_DNA"/>
</dbReference>
<evidence type="ECO:0000256" key="1">
    <source>
        <dbReference type="SAM" id="MobiDB-lite"/>
    </source>
</evidence>
<evidence type="ECO:0000313" key="3">
    <source>
        <dbReference type="EMBL" id="MDJ1174124.1"/>
    </source>
</evidence>
<dbReference type="Proteomes" id="UP001235849">
    <property type="component" value="Unassembled WGS sequence"/>
</dbReference>
<keyword evidence="4" id="KW-1185">Reference proteome</keyword>
<organism evidence="3 4">
    <name type="scientific">Roseofilum capinflatum BLCC-M114</name>
    <dbReference type="NCBI Taxonomy" id="3022440"/>
    <lineage>
        <taxon>Bacteria</taxon>
        <taxon>Bacillati</taxon>
        <taxon>Cyanobacteriota</taxon>
        <taxon>Cyanophyceae</taxon>
        <taxon>Desertifilales</taxon>
        <taxon>Desertifilaceae</taxon>
        <taxon>Roseofilum</taxon>
        <taxon>Roseofilum capinflatum</taxon>
    </lineage>
</organism>
<feature type="compositionally biased region" description="Low complexity" evidence="1">
    <location>
        <begin position="16"/>
        <end position="27"/>
    </location>
</feature>
<gene>
    <name evidence="3" type="ORF">PMG25_08465</name>
</gene>
<sequence>MGFSTMRSYIRRKKTAQQSSAPQKSSSRFAPKVLPAVQRKQSKEKTLPPFKPANNYNYTSLHEMYGHPAPVQAKLTIGEPGDVHEQQADAVASQVVQQIHQPEPAASAGVQTKEEDGSMGIPEQLGIQRTEEEDVDMKPLDSAVQREEEEDVDMKPLDSAVQREEEEDVDMKPLDSAVQREEEEDVDMKPKPGLQRDGLGGGSATPEFEGELKQAKGGGKPLDPTLQTKMGEAMGADFSGVKVHTDPKSHSLSQSIQAKAFTTGQDVFFNEGQYKPSSPQGQELIAHELTHVVQQKGASVQRKKKR</sequence>
<evidence type="ECO:0000259" key="2">
    <source>
        <dbReference type="Pfam" id="PF13699"/>
    </source>
</evidence>
<feature type="region of interest" description="Disordered" evidence="1">
    <location>
        <begin position="102"/>
        <end position="227"/>
    </location>
</feature>
<protein>
    <submittedName>
        <fullName evidence="3">DUF4157 domain-containing protein</fullName>
    </submittedName>
</protein>
<dbReference type="InterPro" id="IPR025295">
    <property type="entry name" value="eCIS_core_dom"/>
</dbReference>
<dbReference type="RefSeq" id="WP_283766461.1">
    <property type="nucleotide sequence ID" value="NZ_JAQOSO010000042.1"/>
</dbReference>
<feature type="domain" description="eCIS core" evidence="2">
    <location>
        <begin position="221"/>
        <end position="298"/>
    </location>
</feature>
<feature type="region of interest" description="Disordered" evidence="1">
    <location>
        <begin position="1"/>
        <end position="54"/>
    </location>
</feature>
<proteinExistence type="predicted"/>
<accession>A0ABT7B672</accession>
<comment type="caution">
    <text evidence="3">The sequence shown here is derived from an EMBL/GenBank/DDBJ whole genome shotgun (WGS) entry which is preliminary data.</text>
</comment>